<evidence type="ECO:0000313" key="3">
    <source>
        <dbReference type="Proteomes" id="UP000324222"/>
    </source>
</evidence>
<proteinExistence type="predicted"/>
<feature type="compositionally biased region" description="Basic and acidic residues" evidence="1">
    <location>
        <begin position="56"/>
        <end position="67"/>
    </location>
</feature>
<dbReference type="Proteomes" id="UP000324222">
    <property type="component" value="Unassembled WGS sequence"/>
</dbReference>
<reference evidence="2 3" key="1">
    <citation type="submission" date="2019-05" db="EMBL/GenBank/DDBJ databases">
        <title>Another draft genome of Portunus trituberculatus and its Hox gene families provides insights of decapod evolution.</title>
        <authorList>
            <person name="Jeong J.-H."/>
            <person name="Song I."/>
            <person name="Kim S."/>
            <person name="Choi T."/>
            <person name="Kim D."/>
            <person name="Ryu S."/>
            <person name="Kim W."/>
        </authorList>
    </citation>
    <scope>NUCLEOTIDE SEQUENCE [LARGE SCALE GENOMIC DNA]</scope>
    <source>
        <tissue evidence="2">Muscle</tissue>
    </source>
</reference>
<organism evidence="2 3">
    <name type="scientific">Portunus trituberculatus</name>
    <name type="common">Swimming crab</name>
    <name type="synonym">Neptunus trituberculatus</name>
    <dbReference type="NCBI Taxonomy" id="210409"/>
    <lineage>
        <taxon>Eukaryota</taxon>
        <taxon>Metazoa</taxon>
        <taxon>Ecdysozoa</taxon>
        <taxon>Arthropoda</taxon>
        <taxon>Crustacea</taxon>
        <taxon>Multicrustacea</taxon>
        <taxon>Malacostraca</taxon>
        <taxon>Eumalacostraca</taxon>
        <taxon>Eucarida</taxon>
        <taxon>Decapoda</taxon>
        <taxon>Pleocyemata</taxon>
        <taxon>Brachyura</taxon>
        <taxon>Eubrachyura</taxon>
        <taxon>Portunoidea</taxon>
        <taxon>Portunidae</taxon>
        <taxon>Portuninae</taxon>
        <taxon>Portunus</taxon>
    </lineage>
</organism>
<gene>
    <name evidence="2" type="ORF">E2C01_102694</name>
</gene>
<accession>A0A5B7KDY1</accession>
<keyword evidence="3" id="KW-1185">Reference proteome</keyword>
<protein>
    <submittedName>
        <fullName evidence="2">Uncharacterized protein</fullName>
    </submittedName>
</protein>
<evidence type="ECO:0000313" key="2">
    <source>
        <dbReference type="EMBL" id="MPD06863.1"/>
    </source>
</evidence>
<dbReference type="EMBL" id="VSRR010153394">
    <property type="protein sequence ID" value="MPD06863.1"/>
    <property type="molecule type" value="Genomic_DNA"/>
</dbReference>
<sequence length="67" mass="7801">MSSFFSLQLERLRDAHRRTEGALRKEITQAKKAEEEARRLNEEFKKKVRRGSVQGQKEKGRVVEGSV</sequence>
<feature type="region of interest" description="Disordered" evidence="1">
    <location>
        <begin position="47"/>
        <end position="67"/>
    </location>
</feature>
<name>A0A5B7KDY1_PORTR</name>
<evidence type="ECO:0000256" key="1">
    <source>
        <dbReference type="SAM" id="MobiDB-lite"/>
    </source>
</evidence>
<dbReference type="AlphaFoldDB" id="A0A5B7KDY1"/>
<comment type="caution">
    <text evidence="2">The sequence shown here is derived from an EMBL/GenBank/DDBJ whole genome shotgun (WGS) entry which is preliminary data.</text>
</comment>